<dbReference type="InterPro" id="IPR018189">
    <property type="entry name" value="Phosphoglucose_isomerase_CS"/>
</dbReference>
<dbReference type="Proteomes" id="UP000439591">
    <property type="component" value="Unassembled WGS sequence"/>
</dbReference>
<feature type="active site" description="Proton donor" evidence="7">
    <location>
        <position position="357"/>
    </location>
</feature>
<dbReference type="SUPFAM" id="SSF53697">
    <property type="entry name" value="SIS domain"/>
    <property type="match status" value="1"/>
</dbReference>
<accession>A0A5S9P563</accession>
<comment type="pathway">
    <text evidence="1 7 8">Carbohydrate degradation; glycolysis; D-glyceraldehyde 3-phosphate and glycerone phosphate from D-glucose: step 2/4.</text>
</comment>
<evidence type="ECO:0000256" key="4">
    <source>
        <dbReference type="ARBA" id="ARBA00023152"/>
    </source>
</evidence>
<dbReference type="GO" id="GO:0004347">
    <property type="term" value="F:glucose-6-phosphate isomerase activity"/>
    <property type="evidence" value="ECO:0007669"/>
    <property type="project" value="UniProtKB-UniRule"/>
</dbReference>
<name>A0A5S9P563_9GAMM</name>
<dbReference type="GO" id="GO:0006094">
    <property type="term" value="P:gluconeogenesis"/>
    <property type="evidence" value="ECO:0007669"/>
    <property type="project" value="UniProtKB-UniRule"/>
</dbReference>
<dbReference type="Gene3D" id="1.10.1390.10">
    <property type="match status" value="1"/>
</dbReference>
<dbReference type="GO" id="GO:0005829">
    <property type="term" value="C:cytosol"/>
    <property type="evidence" value="ECO:0007669"/>
    <property type="project" value="TreeGrafter"/>
</dbReference>
<dbReference type="CDD" id="cd05015">
    <property type="entry name" value="SIS_PGI_1"/>
    <property type="match status" value="1"/>
</dbReference>
<evidence type="ECO:0000256" key="6">
    <source>
        <dbReference type="ARBA" id="ARBA00029321"/>
    </source>
</evidence>
<evidence type="ECO:0000256" key="7">
    <source>
        <dbReference type="HAMAP-Rule" id="MF_00473"/>
    </source>
</evidence>
<evidence type="ECO:0000256" key="3">
    <source>
        <dbReference type="ARBA" id="ARBA00022432"/>
    </source>
</evidence>
<dbReference type="InterPro" id="IPR023096">
    <property type="entry name" value="G6P_Isomerase_C"/>
</dbReference>
<organism evidence="10 12">
    <name type="scientific">Zhongshania aliphaticivorans</name>
    <dbReference type="NCBI Taxonomy" id="1470434"/>
    <lineage>
        <taxon>Bacteria</taxon>
        <taxon>Pseudomonadati</taxon>
        <taxon>Pseudomonadota</taxon>
        <taxon>Gammaproteobacteria</taxon>
        <taxon>Cellvibrionales</taxon>
        <taxon>Spongiibacteraceae</taxon>
        <taxon>Zhongshania</taxon>
    </lineage>
</organism>
<dbReference type="PRINTS" id="PR00662">
    <property type="entry name" value="G6PISOMERASE"/>
</dbReference>
<feature type="active site" evidence="7">
    <location>
        <position position="517"/>
    </location>
</feature>
<proteinExistence type="inferred from homology"/>
<comment type="function">
    <text evidence="7">Catalyzes the reversible isomerization of glucose-6-phosphate to fructose-6-phosphate.</text>
</comment>
<dbReference type="OrthoDB" id="140919at2"/>
<dbReference type="InterPro" id="IPR035482">
    <property type="entry name" value="SIS_PGI_2"/>
</dbReference>
<gene>
    <name evidence="7 10" type="primary">pgi</name>
    <name evidence="9" type="ORF">IHBHHGIJ_02092</name>
    <name evidence="10" type="ORF">KFEGEMFD_01694</name>
</gene>
<dbReference type="GO" id="GO:0097367">
    <property type="term" value="F:carbohydrate derivative binding"/>
    <property type="evidence" value="ECO:0007669"/>
    <property type="project" value="InterPro"/>
</dbReference>
<evidence type="ECO:0000256" key="1">
    <source>
        <dbReference type="ARBA" id="ARBA00004926"/>
    </source>
</evidence>
<evidence type="ECO:0000313" key="9">
    <source>
        <dbReference type="EMBL" id="CAA0090980.1"/>
    </source>
</evidence>
<keyword evidence="5 7" id="KW-0413">Isomerase</keyword>
<keyword evidence="11" id="KW-1185">Reference proteome</keyword>
<dbReference type="NCBIfam" id="NF001211">
    <property type="entry name" value="PRK00179.1"/>
    <property type="match status" value="1"/>
</dbReference>
<dbReference type="HAMAP" id="MF_00473">
    <property type="entry name" value="G6P_isomerase"/>
    <property type="match status" value="1"/>
</dbReference>
<dbReference type="Proteomes" id="UP000435877">
    <property type="component" value="Unassembled WGS sequence"/>
</dbReference>
<dbReference type="CDD" id="cd05016">
    <property type="entry name" value="SIS_PGI_2"/>
    <property type="match status" value="1"/>
</dbReference>
<comment type="subcellular location">
    <subcellularLocation>
        <location evidence="7">Cytoplasm</location>
    </subcellularLocation>
</comment>
<evidence type="ECO:0000256" key="8">
    <source>
        <dbReference type="RuleBase" id="RU000612"/>
    </source>
</evidence>
<evidence type="ECO:0000313" key="12">
    <source>
        <dbReference type="Proteomes" id="UP000439591"/>
    </source>
</evidence>
<evidence type="ECO:0000256" key="2">
    <source>
        <dbReference type="ARBA" id="ARBA00006604"/>
    </source>
</evidence>
<dbReference type="AlphaFoldDB" id="A0A5S9P563"/>
<evidence type="ECO:0000313" key="11">
    <source>
        <dbReference type="Proteomes" id="UP000435877"/>
    </source>
</evidence>
<dbReference type="InterPro" id="IPR046348">
    <property type="entry name" value="SIS_dom_sf"/>
</dbReference>
<dbReference type="GO" id="GO:0051156">
    <property type="term" value="P:glucose 6-phosphate metabolic process"/>
    <property type="evidence" value="ECO:0007669"/>
    <property type="project" value="TreeGrafter"/>
</dbReference>
<dbReference type="EC" id="5.3.1.9" evidence="7"/>
<comment type="catalytic activity">
    <reaction evidence="6 7 8">
        <text>alpha-D-glucose 6-phosphate = beta-D-fructose 6-phosphate</text>
        <dbReference type="Rhea" id="RHEA:11816"/>
        <dbReference type="ChEBI" id="CHEBI:57634"/>
        <dbReference type="ChEBI" id="CHEBI:58225"/>
        <dbReference type="EC" id="5.3.1.9"/>
    </reaction>
</comment>
<sequence length="556" mass="61053">MSDSLSNMSFLPLLKQDYERLQFTHMRDLFSQDAERVERYSLSVADLFLDYSKNRIDDDALAHLFDLAQTSGLEQAREAMFTGSAINNTEGRPVLHTALRYTGPDAVMVDGVDVMPAIREQRQRVADCAEAIRSGEWRGMTGEKICDVVNIGIGGSDLGPAMVTQSLAPYGRTGPKLHFVSNVDPVLIGDILADLNPATTLFIIASKTFTTQETLANAAMAKTWLMSGLGLSEQDDGWQQHMLAATARPETAKASGYRDEQIFSFWDWVGGRYSLWSAVGLPIAISIGSEAFSELLAGAEEMDDHFRSAPLKDNMPVILAVLGIWYRQFFASQSHAVLPYSQRLARLPAYLQQLDMESNGKTVQKDGSPSAWLTGPVIWGEPGTNGQHAFYQLIHQGNDIIPCDFIVSTTHEAPEHAQQHQILMANAVAQAEALMCGKSEQELKVELADSSLSPEQLELLIAHKTMPGNRPSNCLLVPELSPKVLGSIIALYEHKVFCQGVIWGLNSFDQWGVELGKQLASRILNEINAETPLDAACHDPSTQALLARLLQLRGNG</sequence>
<dbReference type="PROSITE" id="PS51463">
    <property type="entry name" value="P_GLUCOSE_ISOMERASE_3"/>
    <property type="match status" value="1"/>
</dbReference>
<evidence type="ECO:0000256" key="5">
    <source>
        <dbReference type="ARBA" id="ARBA00023235"/>
    </source>
</evidence>
<keyword evidence="7" id="KW-0963">Cytoplasm</keyword>
<dbReference type="UniPathway" id="UPA00109">
    <property type="reaction ID" value="UER00181"/>
</dbReference>
<keyword evidence="3 7" id="KW-0312">Gluconeogenesis</keyword>
<dbReference type="InterPro" id="IPR001672">
    <property type="entry name" value="G6P_Isomerase"/>
</dbReference>
<comment type="pathway">
    <text evidence="7">Carbohydrate biosynthesis; gluconeogenesis.</text>
</comment>
<dbReference type="RefSeq" id="WP_159268679.1">
    <property type="nucleotide sequence ID" value="NZ_CACSIK010000001.1"/>
</dbReference>
<dbReference type="PANTHER" id="PTHR11469:SF1">
    <property type="entry name" value="GLUCOSE-6-PHOSPHATE ISOMERASE"/>
    <property type="match status" value="1"/>
</dbReference>
<dbReference type="PANTHER" id="PTHR11469">
    <property type="entry name" value="GLUCOSE-6-PHOSPHATE ISOMERASE"/>
    <property type="match status" value="1"/>
</dbReference>
<evidence type="ECO:0000313" key="10">
    <source>
        <dbReference type="EMBL" id="CAA0098473.1"/>
    </source>
</evidence>
<dbReference type="Pfam" id="PF00342">
    <property type="entry name" value="PGI"/>
    <property type="match status" value="1"/>
</dbReference>
<reference evidence="11 12" key="1">
    <citation type="submission" date="2019-11" db="EMBL/GenBank/DDBJ databases">
        <authorList>
            <person name="Holert J."/>
        </authorList>
    </citation>
    <scope>NUCLEOTIDE SEQUENCE [LARGE SCALE GENOMIC DNA]</scope>
    <source>
        <strain evidence="10">BC3_2A</strain>
        <strain evidence="9">SB11_1A</strain>
    </source>
</reference>
<dbReference type="PROSITE" id="PS00174">
    <property type="entry name" value="P_GLUCOSE_ISOMERASE_2"/>
    <property type="match status" value="1"/>
</dbReference>
<dbReference type="PROSITE" id="PS00765">
    <property type="entry name" value="P_GLUCOSE_ISOMERASE_1"/>
    <property type="match status" value="1"/>
</dbReference>
<dbReference type="Gene3D" id="3.40.50.10490">
    <property type="entry name" value="Glucose-6-phosphate isomerase like protein, domain 1"/>
    <property type="match status" value="2"/>
</dbReference>
<protein>
    <recommendedName>
        <fullName evidence="7">Glucose-6-phosphate isomerase</fullName>
        <shortName evidence="7">GPI</shortName>
        <ecNumber evidence="7">5.3.1.9</ecNumber>
    </recommendedName>
    <alternativeName>
        <fullName evidence="7">Phosphoglucose isomerase</fullName>
        <shortName evidence="7">PGI</shortName>
    </alternativeName>
    <alternativeName>
        <fullName evidence="7">Phosphohexose isomerase</fullName>
        <shortName evidence="7">PHI</shortName>
    </alternativeName>
</protein>
<dbReference type="GO" id="GO:0006096">
    <property type="term" value="P:glycolytic process"/>
    <property type="evidence" value="ECO:0007669"/>
    <property type="project" value="UniProtKB-UniRule"/>
</dbReference>
<dbReference type="EMBL" id="CACSIM010000002">
    <property type="protein sequence ID" value="CAA0098473.1"/>
    <property type="molecule type" value="Genomic_DNA"/>
</dbReference>
<feature type="active site" evidence="7">
    <location>
        <position position="388"/>
    </location>
</feature>
<dbReference type="UniPathway" id="UPA00138"/>
<comment type="similarity">
    <text evidence="2 7 8">Belongs to the GPI family.</text>
</comment>
<keyword evidence="4 7" id="KW-0324">Glycolysis</keyword>
<dbReference type="InterPro" id="IPR035476">
    <property type="entry name" value="SIS_PGI_1"/>
</dbReference>
<dbReference type="GO" id="GO:0048029">
    <property type="term" value="F:monosaccharide binding"/>
    <property type="evidence" value="ECO:0007669"/>
    <property type="project" value="TreeGrafter"/>
</dbReference>
<dbReference type="EMBL" id="CACSIK010000001">
    <property type="protein sequence ID" value="CAA0090980.1"/>
    <property type="molecule type" value="Genomic_DNA"/>
</dbReference>